<organism evidence="3">
    <name type="scientific">Triticum aestivum</name>
    <name type="common">Wheat</name>
    <dbReference type="NCBI Taxonomy" id="4565"/>
    <lineage>
        <taxon>Eukaryota</taxon>
        <taxon>Viridiplantae</taxon>
        <taxon>Streptophyta</taxon>
        <taxon>Embryophyta</taxon>
        <taxon>Tracheophyta</taxon>
        <taxon>Spermatophyta</taxon>
        <taxon>Magnoliopsida</taxon>
        <taxon>Liliopsida</taxon>
        <taxon>Poales</taxon>
        <taxon>Poaceae</taxon>
        <taxon>BOP clade</taxon>
        <taxon>Pooideae</taxon>
        <taxon>Triticodae</taxon>
        <taxon>Triticeae</taxon>
        <taxon>Triticinae</taxon>
        <taxon>Triticum</taxon>
    </lineage>
</organism>
<dbReference type="RefSeq" id="XP_044345322.1">
    <property type="nucleotide sequence ID" value="XM_044489387.1"/>
</dbReference>
<reference evidence="3" key="2">
    <citation type="submission" date="2018-10" db="UniProtKB">
        <authorList>
            <consortium name="EnsemblPlants"/>
        </authorList>
    </citation>
    <scope>IDENTIFICATION</scope>
</reference>
<dbReference type="OrthoDB" id="631742at2759"/>
<dbReference type="InterPro" id="IPR036047">
    <property type="entry name" value="F-box-like_dom_sf"/>
</dbReference>
<dbReference type="SUPFAM" id="SSF81383">
    <property type="entry name" value="F-box domain"/>
    <property type="match status" value="1"/>
</dbReference>
<accession>A0A3B6FW63</accession>
<proteinExistence type="predicted"/>
<reference evidence="3" key="1">
    <citation type="submission" date="2018-08" db="EMBL/GenBank/DDBJ databases">
        <authorList>
            <person name="Rossello M."/>
        </authorList>
    </citation>
    <scope>NUCLEOTIDE SEQUENCE [LARGE SCALE GENOMIC DNA]</scope>
    <source>
        <strain evidence="3">cv. Chinese Spring</strain>
    </source>
</reference>
<dbReference type="Gramene" id="TraesCS3B02G479700.1">
    <property type="protein sequence ID" value="TraesCS3B02G479700.1"/>
    <property type="gene ID" value="TraesCS3B02G479700"/>
</dbReference>
<dbReference type="Pfam" id="PF00646">
    <property type="entry name" value="F-box"/>
    <property type="match status" value="1"/>
</dbReference>
<dbReference type="Gramene" id="TraesNOR3B03G01767170.1">
    <property type="protein sequence ID" value="TraesNOR3B03G01767170.1"/>
    <property type="gene ID" value="TraesNOR3B03G01767170"/>
</dbReference>
<sequence length="392" mass="44801">MSTRGQMAPRRRSTSPPPASLPDDDDILREILLRLPPRPSSLPRASLVCKRWRSLVADPQFRRRFGDHHGKPPLLGFFLEDYPSSQFVPILDRPDRIPGARFSMTLNKGNRIVDCRHGLVLFIRRRPRRRLLVWDPVAREQRRLIVPRELDNDLLMFNGAVLRPASGHGHYQVALIAHDRLSNHTRIFACLYSSETGIWSKINSLQLQSFMATPEPSTLIGNSFCWLLKVHPDLQHVILEFDLDRQSLTVIDLPLQVKARPFKLRIVPTEDGGLGIIHLSTFHSQIWKREPGSVWVHDRAIEFEELRSACKGDRYPLIVGFSEDSNAILLQTNSGVFMVYLRSMEFKKISNMGNFHLHYPFACFYPGGTGIGDGHGGDDVLEDVKWLFVETC</sequence>
<dbReference type="PANTHER" id="PTHR32133">
    <property type="entry name" value="OS07G0120400 PROTEIN"/>
    <property type="match status" value="1"/>
</dbReference>
<dbReference type="EnsemblPlants" id="TraesCS3B02G479700.1">
    <property type="protein sequence ID" value="TraesCS3B02G479700.1"/>
    <property type="gene ID" value="TraesCS3B02G479700"/>
</dbReference>
<dbReference type="GeneID" id="123066273"/>
<feature type="region of interest" description="Disordered" evidence="1">
    <location>
        <begin position="1"/>
        <end position="23"/>
    </location>
</feature>
<gene>
    <name evidence="3" type="primary">LOC123066273</name>
</gene>
<dbReference type="InterPro" id="IPR001810">
    <property type="entry name" value="F-box_dom"/>
</dbReference>
<evidence type="ECO:0000259" key="2">
    <source>
        <dbReference type="SMART" id="SM00256"/>
    </source>
</evidence>
<dbReference type="InterPro" id="IPR056594">
    <property type="entry name" value="AT5G49610-like_b-prop"/>
</dbReference>
<evidence type="ECO:0000313" key="4">
    <source>
        <dbReference type="Proteomes" id="UP000019116"/>
    </source>
</evidence>
<dbReference type="Gene3D" id="1.20.1280.50">
    <property type="match status" value="1"/>
</dbReference>
<evidence type="ECO:0000313" key="3">
    <source>
        <dbReference type="EnsemblPlants" id="TraesCS3B02G479700.1"/>
    </source>
</evidence>
<dbReference type="PANTHER" id="PTHR32133:SF360">
    <property type="entry name" value="F-BOX DOMAIN-CONTAINING PROTEIN"/>
    <property type="match status" value="1"/>
</dbReference>
<dbReference type="AlphaFoldDB" id="A0A3B6FW63"/>
<feature type="domain" description="F-box" evidence="2">
    <location>
        <begin position="21"/>
        <end position="65"/>
    </location>
</feature>
<dbReference type="Gramene" id="TraesCS3B03G1185500.1">
    <property type="protein sequence ID" value="TraesCS3B03G1185500.1.CDS"/>
    <property type="gene ID" value="TraesCS3B03G1185500"/>
</dbReference>
<dbReference type="Pfam" id="PF23635">
    <property type="entry name" value="Beta-prop_AT5G49610-like"/>
    <property type="match status" value="1"/>
</dbReference>
<name>A0A3B6FW63_WHEAT</name>
<evidence type="ECO:0000256" key="1">
    <source>
        <dbReference type="SAM" id="MobiDB-lite"/>
    </source>
</evidence>
<protein>
    <recommendedName>
        <fullName evidence="2">F-box domain-containing protein</fullName>
    </recommendedName>
</protein>
<keyword evidence="4" id="KW-1185">Reference proteome</keyword>
<dbReference type="SMART" id="SM00256">
    <property type="entry name" value="FBOX"/>
    <property type="match status" value="1"/>
</dbReference>
<dbReference type="Proteomes" id="UP000019116">
    <property type="component" value="Chromosome 3B"/>
</dbReference>
<dbReference type="OMA" id="MSTRGQM"/>
<dbReference type="PaxDb" id="4565-Traes_3B_E4208D400.2"/>